<protein>
    <submittedName>
        <fullName evidence="2">Uncharacterized protein</fullName>
    </submittedName>
</protein>
<comment type="caution">
    <text evidence="2">The sequence shown here is derived from an EMBL/GenBank/DDBJ whole genome shotgun (WGS) entry which is preliminary data.</text>
</comment>
<dbReference type="AlphaFoldDB" id="A0A818FIX7"/>
<feature type="non-terminal residue" evidence="2">
    <location>
        <position position="1"/>
    </location>
</feature>
<organism evidence="2 3">
    <name type="scientific">Rotaria sordida</name>
    <dbReference type="NCBI Taxonomy" id="392033"/>
    <lineage>
        <taxon>Eukaryota</taxon>
        <taxon>Metazoa</taxon>
        <taxon>Spiralia</taxon>
        <taxon>Gnathifera</taxon>
        <taxon>Rotifera</taxon>
        <taxon>Eurotatoria</taxon>
        <taxon>Bdelloidea</taxon>
        <taxon>Philodinida</taxon>
        <taxon>Philodinidae</taxon>
        <taxon>Rotaria</taxon>
    </lineage>
</organism>
<dbReference type="Proteomes" id="UP000663823">
    <property type="component" value="Unassembled WGS sequence"/>
</dbReference>
<name>A0A818FIX7_9BILA</name>
<evidence type="ECO:0000313" key="2">
    <source>
        <dbReference type="EMBL" id="CAF3476344.1"/>
    </source>
</evidence>
<evidence type="ECO:0000313" key="3">
    <source>
        <dbReference type="Proteomes" id="UP000663823"/>
    </source>
</evidence>
<gene>
    <name evidence="2" type="ORF">OTI717_LOCUS246</name>
</gene>
<reference evidence="2" key="1">
    <citation type="submission" date="2021-02" db="EMBL/GenBank/DDBJ databases">
        <authorList>
            <person name="Nowell W R."/>
        </authorList>
    </citation>
    <scope>NUCLEOTIDE SEQUENCE</scope>
</reference>
<feature type="region of interest" description="Disordered" evidence="1">
    <location>
        <begin position="163"/>
        <end position="194"/>
    </location>
</feature>
<dbReference type="EMBL" id="CAJOAX010000008">
    <property type="protein sequence ID" value="CAF3476344.1"/>
    <property type="molecule type" value="Genomic_DNA"/>
</dbReference>
<sequence>ITNTEQKYKLVIFPSDNTFSIVNNKQCSNSEHYGLITVQSGSTMAELHEAQKLLGKAMNTDIESDYDPEQENKMKTKATTIVKLQSKEPTITSLSDIPFGGLGKACKNVTINSQSKNAHSTLGAGDNLRYLKKQLIIMISTPPNTTISTPSSTFMVDTQQLEYDDDDDSDYENKPPRRKPSNETTPSSSSISILQTPKPLAGRKILGTNDDNEQPSQKELVFLLKQSLLSITNIEEKYLKQILIEQERQENIIQMLFENQKKYKKPYIYIPLEEPNVEQPVEEKTFETIMMYKNPNDGNDVDLLSITGVKQKMNLYVTSLIYIVFTREELLQIDAKKIKFNDGYKLIQA</sequence>
<accession>A0A818FIX7</accession>
<proteinExistence type="predicted"/>
<evidence type="ECO:0000256" key="1">
    <source>
        <dbReference type="SAM" id="MobiDB-lite"/>
    </source>
</evidence>